<feature type="region of interest" description="Disordered" evidence="5">
    <location>
        <begin position="555"/>
        <end position="589"/>
    </location>
</feature>
<feature type="DNA-binding region" description="HMG box" evidence="4">
    <location>
        <begin position="135"/>
        <end position="203"/>
    </location>
</feature>
<dbReference type="InterPro" id="IPR009071">
    <property type="entry name" value="HMG_box_dom"/>
</dbReference>
<evidence type="ECO:0000256" key="1">
    <source>
        <dbReference type="ARBA" id="ARBA00023015"/>
    </source>
</evidence>
<accession>A0A1B7P718</accession>
<dbReference type="GO" id="GO:0001228">
    <property type="term" value="F:DNA-binding transcription activator activity, RNA polymerase II-specific"/>
    <property type="evidence" value="ECO:0007669"/>
    <property type="project" value="TreeGrafter"/>
</dbReference>
<evidence type="ECO:0000256" key="4">
    <source>
        <dbReference type="PROSITE-ProRule" id="PRU00267"/>
    </source>
</evidence>
<dbReference type="STRING" id="1658172.A0A1B7P718"/>
<feature type="compositionally biased region" description="Low complexity" evidence="5">
    <location>
        <begin position="248"/>
        <end position="264"/>
    </location>
</feature>
<dbReference type="OrthoDB" id="6247875at2759"/>
<dbReference type="Pfam" id="PF00505">
    <property type="entry name" value="HMG_box"/>
    <property type="match status" value="1"/>
</dbReference>
<feature type="region of interest" description="Disordered" evidence="5">
    <location>
        <begin position="242"/>
        <end position="265"/>
    </location>
</feature>
<reference evidence="7 8" key="1">
    <citation type="submission" date="2015-07" db="EMBL/GenBank/DDBJ databases">
        <title>Emmonsia species relationships and genome sequence.</title>
        <authorList>
            <person name="Cuomo C.A."/>
            <person name="Schwartz I.S."/>
            <person name="Kenyon C."/>
            <person name="de Hoog G.S."/>
            <person name="Govender N.P."/>
            <person name="Botha A."/>
            <person name="Moreno L."/>
            <person name="de Vries M."/>
            <person name="Munoz J.F."/>
            <person name="Stielow J.B."/>
        </authorList>
    </citation>
    <scope>NUCLEOTIDE SEQUENCE [LARGE SCALE GENOMIC DNA]</scope>
    <source>
        <strain evidence="7 8">CBS 136260</strain>
    </source>
</reference>
<dbReference type="Gene3D" id="1.10.30.10">
    <property type="entry name" value="High mobility group box domain"/>
    <property type="match status" value="1"/>
</dbReference>
<dbReference type="SMART" id="SM00398">
    <property type="entry name" value="HMG"/>
    <property type="match status" value="1"/>
</dbReference>
<dbReference type="Proteomes" id="UP000091918">
    <property type="component" value="Unassembled WGS sequence"/>
</dbReference>
<dbReference type="GO" id="GO:0000978">
    <property type="term" value="F:RNA polymerase II cis-regulatory region sequence-specific DNA binding"/>
    <property type="evidence" value="ECO:0007669"/>
    <property type="project" value="TreeGrafter"/>
</dbReference>
<keyword evidence="3" id="KW-0804">Transcription</keyword>
<keyword evidence="8" id="KW-1185">Reference proteome</keyword>
<evidence type="ECO:0000313" key="7">
    <source>
        <dbReference type="EMBL" id="OAX84824.1"/>
    </source>
</evidence>
<dbReference type="InterPro" id="IPR050140">
    <property type="entry name" value="SRY-related_HMG-box_TF-like"/>
</dbReference>
<proteinExistence type="predicted"/>
<dbReference type="PROSITE" id="PS50118">
    <property type="entry name" value="HMG_BOX_2"/>
    <property type="match status" value="1"/>
</dbReference>
<feature type="compositionally biased region" description="Low complexity" evidence="5">
    <location>
        <begin position="107"/>
        <end position="118"/>
    </location>
</feature>
<dbReference type="CDD" id="cd01389">
    <property type="entry name" value="HMG-box_ROX1-like"/>
    <property type="match status" value="1"/>
</dbReference>
<dbReference type="PANTHER" id="PTHR10270">
    <property type="entry name" value="SOX TRANSCRIPTION FACTOR"/>
    <property type="match status" value="1"/>
</dbReference>
<dbReference type="InterPro" id="IPR036910">
    <property type="entry name" value="HMG_box_dom_sf"/>
</dbReference>
<gene>
    <name evidence="7" type="ORF">ACJ72_00816</name>
</gene>
<evidence type="ECO:0000256" key="3">
    <source>
        <dbReference type="ARBA" id="ARBA00023163"/>
    </source>
</evidence>
<evidence type="ECO:0000256" key="5">
    <source>
        <dbReference type="SAM" id="MobiDB-lite"/>
    </source>
</evidence>
<evidence type="ECO:0000313" key="8">
    <source>
        <dbReference type="Proteomes" id="UP000091918"/>
    </source>
</evidence>
<keyword evidence="1" id="KW-0805">Transcription regulation</keyword>
<keyword evidence="2 4" id="KW-0238">DNA-binding</keyword>
<name>A0A1B7P718_9EURO</name>
<evidence type="ECO:0000259" key="6">
    <source>
        <dbReference type="PROSITE" id="PS50118"/>
    </source>
</evidence>
<dbReference type="GO" id="GO:0005634">
    <property type="term" value="C:nucleus"/>
    <property type="evidence" value="ECO:0007669"/>
    <property type="project" value="UniProtKB-UniRule"/>
</dbReference>
<keyword evidence="4" id="KW-0539">Nucleus</keyword>
<dbReference type="PANTHER" id="PTHR10270:SF320">
    <property type="entry name" value="BOX TRANSCRIPTIONAL REGULATOR, PUTATIVE (AFU_ORTHOLOGUE AFUA_4G10820)-RELATED"/>
    <property type="match status" value="1"/>
</dbReference>
<dbReference type="GO" id="GO:0030154">
    <property type="term" value="P:cell differentiation"/>
    <property type="evidence" value="ECO:0007669"/>
    <property type="project" value="TreeGrafter"/>
</dbReference>
<dbReference type="EMBL" id="LGUA01000047">
    <property type="protein sequence ID" value="OAX84824.1"/>
    <property type="molecule type" value="Genomic_DNA"/>
</dbReference>
<feature type="compositionally biased region" description="Polar residues" evidence="5">
    <location>
        <begin position="212"/>
        <end position="226"/>
    </location>
</feature>
<dbReference type="GO" id="GO:0000122">
    <property type="term" value="P:negative regulation of transcription by RNA polymerase II"/>
    <property type="evidence" value="ECO:0007669"/>
    <property type="project" value="TreeGrafter"/>
</dbReference>
<feature type="region of interest" description="Disordered" evidence="5">
    <location>
        <begin position="190"/>
        <end position="226"/>
    </location>
</feature>
<evidence type="ECO:0000256" key="2">
    <source>
        <dbReference type="ARBA" id="ARBA00023125"/>
    </source>
</evidence>
<dbReference type="AlphaFoldDB" id="A0A1B7P718"/>
<dbReference type="SUPFAM" id="SSF47095">
    <property type="entry name" value="HMG-box"/>
    <property type="match status" value="1"/>
</dbReference>
<comment type="caution">
    <text evidence="7">The sequence shown here is derived from an EMBL/GenBank/DDBJ whole genome shotgun (WGS) entry which is preliminary data.</text>
</comment>
<feature type="region of interest" description="Disordered" evidence="5">
    <location>
        <begin position="99"/>
        <end position="118"/>
    </location>
</feature>
<feature type="domain" description="HMG box" evidence="6">
    <location>
        <begin position="135"/>
        <end position="203"/>
    </location>
</feature>
<organism evidence="7 8">
    <name type="scientific">Emergomyces africanus</name>
    <dbReference type="NCBI Taxonomy" id="1955775"/>
    <lineage>
        <taxon>Eukaryota</taxon>
        <taxon>Fungi</taxon>
        <taxon>Dikarya</taxon>
        <taxon>Ascomycota</taxon>
        <taxon>Pezizomycotina</taxon>
        <taxon>Eurotiomycetes</taxon>
        <taxon>Eurotiomycetidae</taxon>
        <taxon>Onygenales</taxon>
        <taxon>Ajellomycetaceae</taxon>
        <taxon>Emergomyces</taxon>
    </lineage>
</organism>
<sequence length="698" mass="76962">MSWDRVLPKPPALHYDPTGRDLPTRTSTPVDHQIMTDKFSNITSEENSNRSVGLDSRILAASLSRNTIPSPENSTLTSTQVPLLISPVARKRTCSLITSEAARQERSTSSSSSKSTSSKESSSLQFCLCQPDPKIPRPRNAFILFRQHFQAAVVAQNPGLANPEISKIIGEKWRTLPTESKQDWKNLAEEEKARHQQQYPDYRYQPRRYGRNGSNNTATSSGISNNPTGASICNRCGGRVMNPPSTPNTPFTPSGPSPVSSTSSQCQPILPMHRNFHGRQSRDDGGLPSPIQVTGSMDRRVAVRNQLHEEVQPPSPDVKRRRFNGNGIYVPVSHEMSPEYPYSPRRTSLPRPDTLYLRTPYPSGVTPPGRHYRQGSTQQAPIDPSLTLPPLQTMSPSQQNQTNVEAMVMNISYLSKIKVLARISPPMMSSPANGGSVRRGALVAVEGQRRESVKHMTQHLQTALSKDGKNVVRVFEGPEATNQKKFNIDQSEDTRDPTVQYLETISAWHTISDEIMTFINGTSEPSSLQTAMEECAAGLSPGSIVPKAAQLRISSPDAFSPPTAPTPAPTPTSTSTPITGPPVPAESEPPFRIALVPRYQLTTADMHACATPINDSYTPTDHWQWMASLWRGCAGPDVTVFIRDCEKDELDKVGGNLVEMRLEEARALVVRRLASSAYGIEDKALRRVGFEVEEFLRK</sequence>
<dbReference type="FunFam" id="1.10.30.10:FF:000041">
    <property type="entry name" value="HMG box family protein"/>
    <property type="match status" value="1"/>
</dbReference>
<protein>
    <recommendedName>
        <fullName evidence="6">HMG box domain-containing protein</fullName>
    </recommendedName>
</protein>
<feature type="region of interest" description="Disordered" evidence="5">
    <location>
        <begin position="1"/>
        <end position="28"/>
    </location>
</feature>